<gene>
    <name evidence="2" type="ORF">AF331_20870</name>
</gene>
<dbReference type="Proteomes" id="UP000037405">
    <property type="component" value="Unassembled WGS sequence"/>
</dbReference>
<proteinExistence type="predicted"/>
<evidence type="ECO:0000313" key="3">
    <source>
        <dbReference type="Proteomes" id="UP000037405"/>
    </source>
</evidence>
<reference evidence="3" key="1">
    <citation type="submission" date="2015-07" db="EMBL/GenBank/DDBJ databases">
        <title>Fjat-14235 jcm11544.</title>
        <authorList>
            <person name="Liu B."/>
            <person name="Wang J."/>
            <person name="Zhu Y."/>
            <person name="Liu G."/>
            <person name="Chen Q."/>
            <person name="Chen Z."/>
            <person name="Lan J."/>
            <person name="Che J."/>
            <person name="Ge C."/>
            <person name="Shi H."/>
            <person name="Pan Z."/>
            <person name="Liu X."/>
        </authorList>
    </citation>
    <scope>NUCLEOTIDE SEQUENCE [LARGE SCALE GENOMIC DNA]</scope>
    <source>
        <strain evidence="3">JCM 11544</strain>
    </source>
</reference>
<evidence type="ECO:0000259" key="1">
    <source>
        <dbReference type="PROSITE" id="PS50965"/>
    </source>
</evidence>
<feature type="domain" description="NERD" evidence="1">
    <location>
        <begin position="41"/>
        <end position="157"/>
    </location>
</feature>
<dbReference type="OrthoDB" id="569879at2"/>
<accession>A0A0M0G1B5</accession>
<protein>
    <recommendedName>
        <fullName evidence="1">NERD domain-containing protein</fullName>
    </recommendedName>
</protein>
<evidence type="ECO:0000313" key="2">
    <source>
        <dbReference type="EMBL" id="KON83271.1"/>
    </source>
</evidence>
<keyword evidence="3" id="KW-1185">Reference proteome</keyword>
<name>A0A0M0G1B5_9BACI</name>
<dbReference type="EMBL" id="LGUE01000008">
    <property type="protein sequence ID" value="KON83271.1"/>
    <property type="molecule type" value="Genomic_DNA"/>
</dbReference>
<comment type="caution">
    <text evidence="2">The sequence shown here is derived from an EMBL/GenBank/DDBJ whole genome shotgun (WGS) entry which is preliminary data.</text>
</comment>
<organism evidence="2 3">
    <name type="scientific">Rossellomorea marisflavi</name>
    <dbReference type="NCBI Taxonomy" id="189381"/>
    <lineage>
        <taxon>Bacteria</taxon>
        <taxon>Bacillati</taxon>
        <taxon>Bacillota</taxon>
        <taxon>Bacilli</taxon>
        <taxon>Bacillales</taxon>
        <taxon>Bacillaceae</taxon>
        <taxon>Rossellomorea</taxon>
    </lineage>
</organism>
<dbReference type="PROSITE" id="PS50965">
    <property type="entry name" value="NERD"/>
    <property type="match status" value="1"/>
</dbReference>
<sequence>MKVKELKPSLTIQKLQALSERVKESSGKLPLIQSDLRKFMSGYNGEKSLEYYLSFLPNDQYYVLHDVRLFNGTHFFQLDLLIISPCFVAIVEVKNMSGHLTFDGKFNQVVQTKNGEQKAFPDPMLQLQKQISQYRSWLKKNGYPEIPIHGFIVMSNPYTILTSENYEDDNLIIRPQTLVSNLQTLMNYYETHPLPHRIIKKISKQTLKNHISDHTSILLRYGLKRSDIHPGVKCPQCSFLPMDRIYKFWRCINCDFKSKDAHFTAVRDYFLLLSDTITNQQCREFLLIDCLALANRLLQSTPHLTKSGHYKSTVYTISEQINL</sequence>
<dbReference type="AlphaFoldDB" id="A0A0M0G1B5"/>
<dbReference type="Pfam" id="PF08378">
    <property type="entry name" value="NERD"/>
    <property type="match status" value="1"/>
</dbReference>
<dbReference type="PATRIC" id="fig|189381.12.peg.3711"/>
<dbReference type="RefSeq" id="WP_053429888.1">
    <property type="nucleotide sequence ID" value="NZ_LGUE01000008.1"/>
</dbReference>
<dbReference type="InterPro" id="IPR011528">
    <property type="entry name" value="NERD"/>
</dbReference>